<reference evidence="6" key="1">
    <citation type="journal article" date="2012" name="Proc. Natl. Acad. Sci. U.S.A.">
        <title>Antigenic diversity is generated by distinct evolutionary mechanisms in African trypanosome species.</title>
        <authorList>
            <person name="Jackson A.P."/>
            <person name="Berry A."/>
            <person name="Aslett M."/>
            <person name="Allison H.C."/>
            <person name="Burton P."/>
            <person name="Vavrova-Anderson J."/>
            <person name="Brown R."/>
            <person name="Browne H."/>
            <person name="Corton N."/>
            <person name="Hauser H."/>
            <person name="Gamble J."/>
            <person name="Gilderthorp R."/>
            <person name="Marcello L."/>
            <person name="McQuillan J."/>
            <person name="Otto T.D."/>
            <person name="Quail M.A."/>
            <person name="Sanders M.J."/>
            <person name="van Tonder A."/>
            <person name="Ginger M.L."/>
            <person name="Field M.C."/>
            <person name="Barry J.D."/>
            <person name="Hertz-Fowler C."/>
            <person name="Berriman M."/>
        </authorList>
    </citation>
    <scope>NUCLEOTIDE SEQUENCE</scope>
    <source>
        <strain evidence="6">Y486</strain>
    </source>
</reference>
<evidence type="ECO:0000256" key="3">
    <source>
        <dbReference type="ARBA" id="ARBA00022833"/>
    </source>
</evidence>
<keyword evidence="1" id="KW-0479">Metal-binding</keyword>
<feature type="domain" description="AN1-type" evidence="5">
    <location>
        <begin position="13"/>
        <end position="52"/>
    </location>
</feature>
<keyword evidence="3" id="KW-0862">Zinc</keyword>
<dbReference type="PANTHER" id="PTHR14677:SF20">
    <property type="entry name" value="ZINC FINGER AN1-TYPE CONTAINING 2A-RELATED"/>
    <property type="match status" value="1"/>
</dbReference>
<dbReference type="GO" id="GO:0005737">
    <property type="term" value="C:cytoplasm"/>
    <property type="evidence" value="ECO:0007669"/>
    <property type="project" value="TreeGrafter"/>
</dbReference>
<dbReference type="SMART" id="SM00154">
    <property type="entry name" value="ZnF_AN1"/>
    <property type="match status" value="2"/>
</dbReference>
<dbReference type="SUPFAM" id="SSF118310">
    <property type="entry name" value="AN1-like Zinc finger"/>
    <property type="match status" value="2"/>
</dbReference>
<name>G0U457_TRYVY</name>
<evidence type="ECO:0000256" key="4">
    <source>
        <dbReference type="SAM" id="MobiDB-lite"/>
    </source>
</evidence>
<dbReference type="GO" id="GO:0008270">
    <property type="term" value="F:zinc ion binding"/>
    <property type="evidence" value="ECO:0007669"/>
    <property type="project" value="UniProtKB-KW"/>
</dbReference>
<evidence type="ECO:0000256" key="2">
    <source>
        <dbReference type="ARBA" id="ARBA00022771"/>
    </source>
</evidence>
<accession>G0U457</accession>
<protein>
    <recommendedName>
        <fullName evidence="5">AN1-type domain-containing protein</fullName>
    </recommendedName>
</protein>
<proteinExistence type="predicted"/>
<feature type="non-terminal residue" evidence="6">
    <location>
        <position position="274"/>
    </location>
</feature>
<feature type="region of interest" description="Disordered" evidence="4">
    <location>
        <begin position="148"/>
        <end position="167"/>
    </location>
</feature>
<organism evidence="6">
    <name type="scientific">Trypanosoma vivax (strain Y486)</name>
    <dbReference type="NCBI Taxonomy" id="1055687"/>
    <lineage>
        <taxon>Eukaryota</taxon>
        <taxon>Discoba</taxon>
        <taxon>Euglenozoa</taxon>
        <taxon>Kinetoplastea</taxon>
        <taxon>Metakinetoplastina</taxon>
        <taxon>Trypanosomatida</taxon>
        <taxon>Trypanosomatidae</taxon>
        <taxon>Trypanosoma</taxon>
        <taxon>Duttonella</taxon>
    </lineage>
</organism>
<gene>
    <name evidence="6" type="ORF">TVY486_1012620</name>
</gene>
<dbReference type="PANTHER" id="PTHR14677">
    <property type="entry name" value="ARSENITE INDUCUBLE RNA ASSOCIATED PROTEIN AIP-1-RELATED"/>
    <property type="match status" value="1"/>
</dbReference>
<dbReference type="Pfam" id="PF01428">
    <property type="entry name" value="zf-AN1"/>
    <property type="match status" value="2"/>
</dbReference>
<keyword evidence="2" id="KW-0863">Zinc-finger</keyword>
<feature type="domain" description="AN1-type" evidence="5">
    <location>
        <begin position="101"/>
        <end position="140"/>
    </location>
</feature>
<dbReference type="InterPro" id="IPR035896">
    <property type="entry name" value="AN1-like_Znf"/>
</dbReference>
<dbReference type="AlphaFoldDB" id="G0U457"/>
<sequence>MQVGLYDDDSNRCSLSYCGTVDFLASRCRYCGNVFCCEHTAVAAHSCSVFKAHKLGRPLCQRSVPPELSGQPPDGAVSLDVDRQCRPLISPGAKKERLNFCSFAGCGTNELPTIICQGCSNTYCVMHRAPQSHLCHAANSHTFTASVTAQPSAPSGPLPSRKYSPRNTRTTALGKAVEGCITPIIAFAEELGVSSFYMHFSRTAVVGRLLDTVLDQAKIDSSCVKVGTMQWFLHVLRRRRESDGYTFVAPSLSISLEEAEIDSHSVIFVSGSRA</sequence>
<evidence type="ECO:0000256" key="1">
    <source>
        <dbReference type="ARBA" id="ARBA00022723"/>
    </source>
</evidence>
<dbReference type="Gene3D" id="4.10.1110.10">
    <property type="entry name" value="AN1-like Zinc finger"/>
    <property type="match status" value="2"/>
</dbReference>
<dbReference type="InterPro" id="IPR000058">
    <property type="entry name" value="Znf_AN1"/>
</dbReference>
<evidence type="ECO:0000313" key="6">
    <source>
        <dbReference type="EMBL" id="CCC52219.1"/>
    </source>
</evidence>
<dbReference type="EMBL" id="HE573026">
    <property type="protein sequence ID" value="CCC52219.1"/>
    <property type="molecule type" value="Genomic_DNA"/>
</dbReference>
<evidence type="ECO:0000259" key="5">
    <source>
        <dbReference type="SMART" id="SM00154"/>
    </source>
</evidence>